<keyword evidence="3" id="KW-1185">Reference proteome</keyword>
<feature type="region of interest" description="Disordered" evidence="1">
    <location>
        <begin position="50"/>
        <end position="177"/>
    </location>
</feature>
<reference evidence="2" key="1">
    <citation type="submission" date="2023-04" db="EMBL/GenBank/DDBJ databases">
        <title>Phytophthora lilii NBRC 32176.</title>
        <authorList>
            <person name="Ichikawa N."/>
            <person name="Sato H."/>
            <person name="Tonouchi N."/>
        </authorList>
    </citation>
    <scope>NUCLEOTIDE SEQUENCE</scope>
    <source>
        <strain evidence="2">NBRC 32176</strain>
    </source>
</reference>
<protein>
    <submittedName>
        <fullName evidence="2">Unnamed protein product</fullName>
    </submittedName>
</protein>
<sequence>MVGNCWNNECPRCPAFNVDAFDPKNENAFMRVPVAPFANDSITTSLCLKPEDLSRKRKRRSLDATPTAGVEKTQADGDQVASPTSDAKKAKKDVTKSKKTPTAPVDKDAKNAEKATKKKASKPASDQSDAKRSRRSKEEKSPTETTAPSSSAEAAAETGESSPSSAFRPHYDSVFSR</sequence>
<dbReference type="EMBL" id="BSXW01000203">
    <property type="protein sequence ID" value="GMF14662.1"/>
    <property type="molecule type" value="Genomic_DNA"/>
</dbReference>
<evidence type="ECO:0000313" key="2">
    <source>
        <dbReference type="EMBL" id="GMF14662.1"/>
    </source>
</evidence>
<accession>A0A9W6TK10</accession>
<name>A0A9W6TK10_9STRA</name>
<proteinExistence type="predicted"/>
<organism evidence="2 3">
    <name type="scientific">Phytophthora lilii</name>
    <dbReference type="NCBI Taxonomy" id="2077276"/>
    <lineage>
        <taxon>Eukaryota</taxon>
        <taxon>Sar</taxon>
        <taxon>Stramenopiles</taxon>
        <taxon>Oomycota</taxon>
        <taxon>Peronosporomycetes</taxon>
        <taxon>Peronosporales</taxon>
        <taxon>Peronosporaceae</taxon>
        <taxon>Phytophthora</taxon>
    </lineage>
</organism>
<dbReference type="Proteomes" id="UP001165083">
    <property type="component" value="Unassembled WGS sequence"/>
</dbReference>
<feature type="compositionally biased region" description="Basic and acidic residues" evidence="1">
    <location>
        <begin position="105"/>
        <end position="115"/>
    </location>
</feature>
<feature type="compositionally biased region" description="Low complexity" evidence="1">
    <location>
        <begin position="143"/>
        <end position="166"/>
    </location>
</feature>
<dbReference type="AlphaFoldDB" id="A0A9W6TK10"/>
<evidence type="ECO:0000256" key="1">
    <source>
        <dbReference type="SAM" id="MobiDB-lite"/>
    </source>
</evidence>
<comment type="caution">
    <text evidence="2">The sequence shown here is derived from an EMBL/GenBank/DDBJ whole genome shotgun (WGS) entry which is preliminary data.</text>
</comment>
<feature type="compositionally biased region" description="Basic and acidic residues" evidence="1">
    <location>
        <begin position="86"/>
        <end position="96"/>
    </location>
</feature>
<gene>
    <name evidence="2" type="ORF">Plil01_000487300</name>
</gene>
<evidence type="ECO:0000313" key="3">
    <source>
        <dbReference type="Proteomes" id="UP001165083"/>
    </source>
</evidence>
<feature type="compositionally biased region" description="Basic and acidic residues" evidence="1">
    <location>
        <begin position="128"/>
        <end position="142"/>
    </location>
</feature>